<dbReference type="InterPro" id="IPR009030">
    <property type="entry name" value="Growth_fac_rcpt_cys_sf"/>
</dbReference>
<accession>A0A6J2WHU5</accession>
<dbReference type="GeneID" id="115823409"/>
<dbReference type="InterPro" id="IPR013098">
    <property type="entry name" value="Ig_I-set"/>
</dbReference>
<sequence>MCAGLPPQHHGWMRLWQEGESCGDCETERCPLAPPGCPAGRVRDRCDCCEQCGNAEGQPCDPDGAQDFYGRCGEGLYCKTIPRRKCPKGQFQADPEPRCVSPRITRAPRDLINYTGNDIVFGCEVTSYPLPILSWRKKGSDNFLPGDDPHISVQARGGPQPYTISTWIQIHGLHLSDAGIYTCTSHNALGEASASARLIVLRDAKEGVTGCHLSEGDDYYDSSGEQ</sequence>
<keyword evidence="2" id="KW-0964">Secreted</keyword>
<proteinExistence type="predicted"/>
<evidence type="ECO:0000259" key="6">
    <source>
        <dbReference type="PROSITE" id="PS50835"/>
    </source>
</evidence>
<dbReference type="InterPro" id="IPR000867">
    <property type="entry name" value="IGFBP-like"/>
</dbReference>
<dbReference type="SUPFAM" id="SSF48726">
    <property type="entry name" value="Immunoglobulin"/>
    <property type="match status" value="1"/>
</dbReference>
<dbReference type="SUPFAM" id="SSF57184">
    <property type="entry name" value="Growth factor receptor domain"/>
    <property type="match status" value="1"/>
</dbReference>
<keyword evidence="4" id="KW-1015">Disulfide bond</keyword>
<evidence type="ECO:0000256" key="2">
    <source>
        <dbReference type="ARBA" id="ARBA00022525"/>
    </source>
</evidence>
<feature type="domain" description="IGFBP N-terminal" evidence="7">
    <location>
        <begin position="18"/>
        <end position="102"/>
    </location>
</feature>
<dbReference type="GO" id="GO:0005520">
    <property type="term" value="F:insulin-like growth factor binding"/>
    <property type="evidence" value="ECO:0007669"/>
    <property type="project" value="InterPro"/>
</dbReference>
<dbReference type="OrthoDB" id="10029006at2759"/>
<dbReference type="FunFam" id="2.60.40.10:FF:000032">
    <property type="entry name" value="palladin isoform X1"/>
    <property type="match status" value="1"/>
</dbReference>
<dbReference type="Proteomes" id="UP000504632">
    <property type="component" value="Chromosome 10"/>
</dbReference>
<dbReference type="PANTHER" id="PTHR14186">
    <property type="entry name" value="INSULIN-LIKE GROWTH FACTOR BINDING PROTEIN-RELATED"/>
    <property type="match status" value="1"/>
</dbReference>
<evidence type="ECO:0000256" key="5">
    <source>
        <dbReference type="ARBA" id="ARBA00023319"/>
    </source>
</evidence>
<dbReference type="PROSITE" id="PS50835">
    <property type="entry name" value="IG_LIKE"/>
    <property type="match status" value="1"/>
</dbReference>
<organism evidence="8 9">
    <name type="scientific">Chanos chanos</name>
    <name type="common">Milkfish</name>
    <name type="synonym">Mugil chanos</name>
    <dbReference type="NCBI Taxonomy" id="29144"/>
    <lineage>
        <taxon>Eukaryota</taxon>
        <taxon>Metazoa</taxon>
        <taxon>Chordata</taxon>
        <taxon>Craniata</taxon>
        <taxon>Vertebrata</taxon>
        <taxon>Euteleostomi</taxon>
        <taxon>Actinopterygii</taxon>
        <taxon>Neopterygii</taxon>
        <taxon>Teleostei</taxon>
        <taxon>Ostariophysi</taxon>
        <taxon>Gonorynchiformes</taxon>
        <taxon>Chanidae</taxon>
        <taxon>Chanos</taxon>
    </lineage>
</organism>
<dbReference type="InterPro" id="IPR013783">
    <property type="entry name" value="Ig-like_fold"/>
</dbReference>
<keyword evidence="9" id="KW-0646">Protease inhibitor</keyword>
<keyword evidence="5" id="KW-0393">Immunoglobulin domain</keyword>
<keyword evidence="3" id="KW-0732">Signal</keyword>
<dbReference type="Gene3D" id="4.10.40.20">
    <property type="match status" value="1"/>
</dbReference>
<keyword evidence="9" id="KW-0722">Serine protease inhibitor</keyword>
<dbReference type="InterPro" id="IPR003599">
    <property type="entry name" value="Ig_sub"/>
</dbReference>
<evidence type="ECO:0000256" key="4">
    <source>
        <dbReference type="ARBA" id="ARBA00023157"/>
    </source>
</evidence>
<dbReference type="GO" id="GO:0009966">
    <property type="term" value="P:regulation of signal transduction"/>
    <property type="evidence" value="ECO:0007669"/>
    <property type="project" value="TreeGrafter"/>
</dbReference>
<keyword evidence="8" id="KW-1185">Reference proteome</keyword>
<reference evidence="9" key="1">
    <citation type="submission" date="2025-08" db="UniProtKB">
        <authorList>
            <consortium name="RefSeq"/>
        </authorList>
    </citation>
    <scope>IDENTIFICATION</scope>
</reference>
<dbReference type="Pfam" id="PF00219">
    <property type="entry name" value="IGFBP"/>
    <property type="match status" value="1"/>
</dbReference>
<dbReference type="Pfam" id="PF07679">
    <property type="entry name" value="I-set"/>
    <property type="match status" value="1"/>
</dbReference>
<dbReference type="GO" id="GO:0004867">
    <property type="term" value="F:serine-type endopeptidase inhibitor activity"/>
    <property type="evidence" value="ECO:0007669"/>
    <property type="project" value="UniProtKB-KW"/>
</dbReference>
<dbReference type="InterPro" id="IPR011390">
    <property type="entry name" value="IGFBP_rP_mac25"/>
</dbReference>
<comment type="subcellular location">
    <subcellularLocation>
        <location evidence="1">Secreted</location>
    </subcellularLocation>
</comment>
<dbReference type="AlphaFoldDB" id="A0A6J2WHU5"/>
<gene>
    <name evidence="9" type="primary">LOC115823409</name>
</gene>
<dbReference type="GO" id="GO:0005615">
    <property type="term" value="C:extracellular space"/>
    <property type="evidence" value="ECO:0007669"/>
    <property type="project" value="TreeGrafter"/>
</dbReference>
<dbReference type="SMART" id="SM00409">
    <property type="entry name" value="IG"/>
    <property type="match status" value="1"/>
</dbReference>
<dbReference type="GO" id="GO:0001558">
    <property type="term" value="P:regulation of cell growth"/>
    <property type="evidence" value="ECO:0007669"/>
    <property type="project" value="InterPro"/>
</dbReference>
<feature type="domain" description="Ig-like" evidence="6">
    <location>
        <begin position="102"/>
        <end position="199"/>
    </location>
</feature>
<evidence type="ECO:0000313" key="9">
    <source>
        <dbReference type="RefSeq" id="XP_030643317.1"/>
    </source>
</evidence>
<dbReference type="InterPro" id="IPR036179">
    <property type="entry name" value="Ig-like_dom_sf"/>
</dbReference>
<dbReference type="InParanoid" id="A0A6J2WHU5"/>
<dbReference type="InterPro" id="IPR007110">
    <property type="entry name" value="Ig-like_dom"/>
</dbReference>
<evidence type="ECO:0000313" key="8">
    <source>
        <dbReference type="Proteomes" id="UP000504632"/>
    </source>
</evidence>
<protein>
    <submittedName>
        <fullName evidence="9">Kazal-type serine protease inhibitor domain-containing protein 1-like</fullName>
    </submittedName>
</protein>
<dbReference type="Gene3D" id="2.60.40.10">
    <property type="entry name" value="Immunoglobulins"/>
    <property type="match status" value="1"/>
</dbReference>
<evidence type="ECO:0000256" key="1">
    <source>
        <dbReference type="ARBA" id="ARBA00004613"/>
    </source>
</evidence>
<dbReference type="PROSITE" id="PS51323">
    <property type="entry name" value="IGFBP_N_2"/>
    <property type="match status" value="1"/>
</dbReference>
<dbReference type="PANTHER" id="PTHR14186:SF23">
    <property type="entry name" value="KAZAL-TYPE SERINE PEPTIDASE INHIBITOR DOMAIN 2"/>
    <property type="match status" value="1"/>
</dbReference>
<name>A0A6J2WHU5_CHACN</name>
<evidence type="ECO:0000259" key="7">
    <source>
        <dbReference type="PROSITE" id="PS51323"/>
    </source>
</evidence>
<dbReference type="RefSeq" id="XP_030643317.1">
    <property type="nucleotide sequence ID" value="XM_030787457.1"/>
</dbReference>
<evidence type="ECO:0000256" key="3">
    <source>
        <dbReference type="ARBA" id="ARBA00022729"/>
    </source>
</evidence>